<proteinExistence type="predicted"/>
<sequence>MHANWTRGPVRFPPALTRAFPPLHAQKLDAPRGRAWEGWRTCVCSWASCSSSAFLLPSVSGTVIPPLIPAALVVLVASLTAALPIAMVDLAQVSRRPRQRAAHLSPLAPPAPAHPRPRPRVLSTSRQPHPRISPRAALHRTLLLPLRCASTASAPLPARHPRIRRPRLHTLEWEGRRRGGRAGVRVRARRLQMGTDVSPHRRGRCVWRWWGRPRRGGRGDGCGWSRSDQRFGRRTRWASGCCERGGEGRGGCHRRRKAVDEIGRVRVRRVRRETCRVCGWARRGGRRARQRRGGSREDAREELETAQDGSCGIAGQGDGDSGPPIGSSAPPVFVMHRASTRLTGGGRRSARKWGCRRPGKGWRRGWRTCGGGGRWRLRLMQRKVVERGGGVRCITGPGNVVDLTCRRTDVGSICATADTRSCQAPARAEDARWTYLSRLPPPRRTRRTNFKTLGVYYRLPSYSH</sequence>
<gene>
    <name evidence="2" type="ORF">B0H16DRAFT_410399</name>
</gene>
<feature type="region of interest" description="Disordered" evidence="1">
    <location>
        <begin position="99"/>
        <end position="134"/>
    </location>
</feature>
<reference evidence="2" key="1">
    <citation type="submission" date="2023-03" db="EMBL/GenBank/DDBJ databases">
        <title>Massive genome expansion in bonnet fungi (Mycena s.s.) driven by repeated elements and novel gene families across ecological guilds.</title>
        <authorList>
            <consortium name="Lawrence Berkeley National Laboratory"/>
            <person name="Harder C.B."/>
            <person name="Miyauchi S."/>
            <person name="Viragh M."/>
            <person name="Kuo A."/>
            <person name="Thoen E."/>
            <person name="Andreopoulos B."/>
            <person name="Lu D."/>
            <person name="Skrede I."/>
            <person name="Drula E."/>
            <person name="Henrissat B."/>
            <person name="Morin E."/>
            <person name="Kohler A."/>
            <person name="Barry K."/>
            <person name="LaButti K."/>
            <person name="Morin E."/>
            <person name="Salamov A."/>
            <person name="Lipzen A."/>
            <person name="Mereny Z."/>
            <person name="Hegedus B."/>
            <person name="Baldrian P."/>
            <person name="Stursova M."/>
            <person name="Weitz H."/>
            <person name="Taylor A."/>
            <person name="Grigoriev I.V."/>
            <person name="Nagy L.G."/>
            <person name="Martin F."/>
            <person name="Kauserud H."/>
        </authorList>
    </citation>
    <scope>NUCLEOTIDE SEQUENCE</scope>
    <source>
        <strain evidence="2">CBHHK182m</strain>
    </source>
</reference>
<evidence type="ECO:0000256" key="1">
    <source>
        <dbReference type="SAM" id="MobiDB-lite"/>
    </source>
</evidence>
<feature type="region of interest" description="Disordered" evidence="1">
    <location>
        <begin position="286"/>
        <end position="330"/>
    </location>
</feature>
<dbReference type="EMBL" id="JARKIB010000256">
    <property type="protein sequence ID" value="KAJ7719115.1"/>
    <property type="molecule type" value="Genomic_DNA"/>
</dbReference>
<accession>A0AAD7MIH6</accession>
<keyword evidence="3" id="KW-1185">Reference proteome</keyword>
<protein>
    <submittedName>
        <fullName evidence="2">Uncharacterized protein</fullName>
    </submittedName>
</protein>
<name>A0AAD7MIH6_9AGAR</name>
<feature type="compositionally biased region" description="Low complexity" evidence="1">
    <location>
        <begin position="321"/>
        <end position="330"/>
    </location>
</feature>
<evidence type="ECO:0000313" key="2">
    <source>
        <dbReference type="EMBL" id="KAJ7719115.1"/>
    </source>
</evidence>
<evidence type="ECO:0000313" key="3">
    <source>
        <dbReference type="Proteomes" id="UP001215598"/>
    </source>
</evidence>
<feature type="compositionally biased region" description="Basic and acidic residues" evidence="1">
    <location>
        <begin position="294"/>
        <end position="303"/>
    </location>
</feature>
<organism evidence="2 3">
    <name type="scientific">Mycena metata</name>
    <dbReference type="NCBI Taxonomy" id="1033252"/>
    <lineage>
        <taxon>Eukaryota</taxon>
        <taxon>Fungi</taxon>
        <taxon>Dikarya</taxon>
        <taxon>Basidiomycota</taxon>
        <taxon>Agaricomycotina</taxon>
        <taxon>Agaricomycetes</taxon>
        <taxon>Agaricomycetidae</taxon>
        <taxon>Agaricales</taxon>
        <taxon>Marasmiineae</taxon>
        <taxon>Mycenaceae</taxon>
        <taxon>Mycena</taxon>
    </lineage>
</organism>
<dbReference type="Proteomes" id="UP001215598">
    <property type="component" value="Unassembled WGS sequence"/>
</dbReference>
<dbReference type="AlphaFoldDB" id="A0AAD7MIH6"/>
<comment type="caution">
    <text evidence="2">The sequence shown here is derived from an EMBL/GenBank/DDBJ whole genome shotgun (WGS) entry which is preliminary data.</text>
</comment>